<dbReference type="GO" id="GO:0008168">
    <property type="term" value="F:methyltransferase activity"/>
    <property type="evidence" value="ECO:0007669"/>
    <property type="project" value="UniProtKB-KW"/>
</dbReference>
<name>A0A1M7Y5P1_9BACT</name>
<dbReference type="AlphaFoldDB" id="A0A1M7Y5P1"/>
<sequence>MIPWQEIDRAEIPGGEGEVILRRRGTEFSIRTATTELMNSRLHGSEEALAELTCKRLQHLSEVKMLIGGLGMGYTLAAALAHSQPEARLSVCELVPAVVRWNREHLGHLAGRPLDDPRVSVLEGDIATFIREKEAFWDAILLDVDNGPEGLTRDTNDSLYTITGLKSAFSALRPNGILAVWSYGPDKGFTSRLEKCKFTTETLSVRARKTGKGRRHTIWLAKKIS</sequence>
<dbReference type="Pfam" id="PF01564">
    <property type="entry name" value="Spermine_synth"/>
    <property type="match status" value="1"/>
</dbReference>
<dbReference type="InterPro" id="IPR029063">
    <property type="entry name" value="SAM-dependent_MTases_sf"/>
</dbReference>
<keyword evidence="2" id="KW-0489">Methyltransferase</keyword>
<dbReference type="PANTHER" id="PTHR43317:SF3">
    <property type="entry name" value="BLR2883 PROTEIN"/>
    <property type="match status" value="1"/>
</dbReference>
<dbReference type="SUPFAM" id="SSF53335">
    <property type="entry name" value="S-adenosyl-L-methionine-dependent methyltransferases"/>
    <property type="match status" value="1"/>
</dbReference>
<protein>
    <submittedName>
        <fullName evidence="2">Methyltransferase domain-containing protein</fullName>
    </submittedName>
</protein>
<evidence type="ECO:0000256" key="1">
    <source>
        <dbReference type="ARBA" id="ARBA00023115"/>
    </source>
</evidence>
<organism evidence="2 3">
    <name type="scientific">Desulfopila aestuarii DSM 18488</name>
    <dbReference type="NCBI Taxonomy" id="1121416"/>
    <lineage>
        <taxon>Bacteria</taxon>
        <taxon>Pseudomonadati</taxon>
        <taxon>Thermodesulfobacteriota</taxon>
        <taxon>Desulfobulbia</taxon>
        <taxon>Desulfobulbales</taxon>
        <taxon>Desulfocapsaceae</taxon>
        <taxon>Desulfopila</taxon>
    </lineage>
</organism>
<gene>
    <name evidence="2" type="ORF">SAMN02745220_02001</name>
</gene>
<dbReference type="GO" id="GO:0032259">
    <property type="term" value="P:methylation"/>
    <property type="evidence" value="ECO:0007669"/>
    <property type="project" value="UniProtKB-KW"/>
</dbReference>
<dbReference type="RefSeq" id="WP_073613307.1">
    <property type="nucleotide sequence ID" value="NZ_FRFE01000008.1"/>
</dbReference>
<dbReference type="Gene3D" id="3.40.50.150">
    <property type="entry name" value="Vaccinia Virus protein VP39"/>
    <property type="match status" value="1"/>
</dbReference>
<evidence type="ECO:0000313" key="2">
    <source>
        <dbReference type="EMBL" id="SHO47854.1"/>
    </source>
</evidence>
<keyword evidence="2" id="KW-0808">Transferase</keyword>
<evidence type="ECO:0000313" key="3">
    <source>
        <dbReference type="Proteomes" id="UP000184603"/>
    </source>
</evidence>
<accession>A0A1M7Y5P1</accession>
<keyword evidence="1" id="KW-0620">Polyamine biosynthesis</keyword>
<keyword evidence="3" id="KW-1185">Reference proteome</keyword>
<dbReference type="OrthoDB" id="9793351at2"/>
<proteinExistence type="predicted"/>
<dbReference type="Proteomes" id="UP000184603">
    <property type="component" value="Unassembled WGS sequence"/>
</dbReference>
<reference evidence="2 3" key="1">
    <citation type="submission" date="2016-12" db="EMBL/GenBank/DDBJ databases">
        <authorList>
            <person name="Song W.-J."/>
            <person name="Kurnit D.M."/>
        </authorList>
    </citation>
    <scope>NUCLEOTIDE SEQUENCE [LARGE SCALE GENOMIC DNA]</scope>
    <source>
        <strain evidence="2 3">DSM 18488</strain>
    </source>
</reference>
<dbReference type="GO" id="GO:0006596">
    <property type="term" value="P:polyamine biosynthetic process"/>
    <property type="evidence" value="ECO:0007669"/>
    <property type="project" value="UniProtKB-KW"/>
</dbReference>
<dbReference type="STRING" id="1121416.SAMN02745220_02001"/>
<dbReference type="PANTHER" id="PTHR43317">
    <property type="entry name" value="THERMOSPERMINE SYNTHASE ACAULIS5"/>
    <property type="match status" value="1"/>
</dbReference>
<dbReference type="EMBL" id="FRFE01000008">
    <property type="protein sequence ID" value="SHO47854.1"/>
    <property type="molecule type" value="Genomic_DNA"/>
</dbReference>